<dbReference type="InterPro" id="IPR004437">
    <property type="entry name" value="ParB/RepB/Spo0J"/>
</dbReference>
<protein>
    <recommendedName>
        <fullName evidence="4">ParB-like N-terminal domain-containing protein</fullName>
    </recommendedName>
</protein>
<feature type="domain" description="ParB-like N-terminal" evidence="4">
    <location>
        <begin position="55"/>
        <end position="145"/>
    </location>
</feature>
<comment type="similarity">
    <text evidence="1">Belongs to the ParB family.</text>
</comment>
<proteinExistence type="inferred from homology"/>
<dbReference type="GO" id="GO:0007059">
    <property type="term" value="P:chromosome segregation"/>
    <property type="evidence" value="ECO:0007669"/>
    <property type="project" value="UniProtKB-KW"/>
</dbReference>
<dbReference type="InterPro" id="IPR057240">
    <property type="entry name" value="ParB_dimer_C"/>
</dbReference>
<evidence type="ECO:0000256" key="2">
    <source>
        <dbReference type="ARBA" id="ARBA00022829"/>
    </source>
</evidence>
<dbReference type="InterPro" id="IPR050336">
    <property type="entry name" value="Chromosome_partition/occlusion"/>
</dbReference>
<dbReference type="InterPro" id="IPR036086">
    <property type="entry name" value="ParB/Sulfiredoxin_sf"/>
</dbReference>
<dbReference type="InterPro" id="IPR003115">
    <property type="entry name" value="ParB_N"/>
</dbReference>
<evidence type="ECO:0000256" key="1">
    <source>
        <dbReference type="ARBA" id="ARBA00006295"/>
    </source>
</evidence>
<dbReference type="FunFam" id="3.90.1530.30:FF:000001">
    <property type="entry name" value="Chromosome partitioning protein ParB"/>
    <property type="match status" value="1"/>
</dbReference>
<reference evidence="5 6" key="1">
    <citation type="journal article" date="2016" name="Environ. Microbiol.">
        <title>Genomic resolution of a cold subsurface aquifer community provides metabolic insights for novel microbes adapted to high CO concentrations.</title>
        <authorList>
            <person name="Probst A.J."/>
            <person name="Castelle C.J."/>
            <person name="Singh A."/>
            <person name="Brown C.T."/>
            <person name="Anantharaman K."/>
            <person name="Sharon I."/>
            <person name="Hug L.A."/>
            <person name="Burstein D."/>
            <person name="Emerson J.B."/>
            <person name="Thomas B.C."/>
            <person name="Banfield J.F."/>
        </authorList>
    </citation>
    <scope>NUCLEOTIDE SEQUENCE [LARGE SCALE GENOMIC DNA]</scope>
    <source>
        <strain evidence="5">CG1_02_38_13</strain>
    </source>
</reference>
<sequence>MSHSLYNNQSQTRTLGRGLSSLIPNREQKNSVAIGPVAEASYFLKTKAGVLNQILHIPPSKIHTNPYQPRKKFKETELENLENSIRQYGIIQPLIVTQTMGGKYELVAGERRLRAAIALNLNLVPVIVRTARELEKLELSLVENVQREDLNPMEKAAAYKQLIDNFSLTQEVAAKRLGIARSTLNNSLRLLNLSEDIQLAVVDGKISEGQAKLMLGVSEIEQKKIFNKTHSGNLTVKDIEQEVRKLRIRPHMRTVKKDPQIKNWENKLQQILGTRVSIRKRGEAGGLVEIEYYSDEELRGIVENILK</sequence>
<evidence type="ECO:0000313" key="5">
    <source>
        <dbReference type="EMBL" id="OIO17829.1"/>
    </source>
</evidence>
<dbReference type="PANTHER" id="PTHR33375:SF1">
    <property type="entry name" value="CHROMOSOME-PARTITIONING PROTEIN PARB-RELATED"/>
    <property type="match status" value="1"/>
</dbReference>
<evidence type="ECO:0000256" key="3">
    <source>
        <dbReference type="ARBA" id="ARBA00023125"/>
    </source>
</evidence>
<dbReference type="FunFam" id="1.10.10.2830:FF:000001">
    <property type="entry name" value="Chromosome partitioning protein ParB"/>
    <property type="match status" value="1"/>
</dbReference>
<keyword evidence="2" id="KW-0159">Chromosome partition</keyword>
<gene>
    <name evidence="5" type="ORF">AUJ29_00820</name>
</gene>
<dbReference type="EMBL" id="MNVB01000021">
    <property type="protein sequence ID" value="OIO17829.1"/>
    <property type="molecule type" value="Genomic_DNA"/>
</dbReference>
<dbReference type="SUPFAM" id="SSF109709">
    <property type="entry name" value="KorB DNA-binding domain-like"/>
    <property type="match status" value="1"/>
</dbReference>
<dbReference type="Gene3D" id="3.90.1530.30">
    <property type="match status" value="1"/>
</dbReference>
<dbReference type="Pfam" id="PF23552">
    <property type="entry name" value="ParB_C"/>
    <property type="match status" value="1"/>
</dbReference>
<dbReference type="PANTHER" id="PTHR33375">
    <property type="entry name" value="CHROMOSOME-PARTITIONING PROTEIN PARB-RELATED"/>
    <property type="match status" value="1"/>
</dbReference>
<dbReference type="AlphaFoldDB" id="A0A1J4U4U5"/>
<keyword evidence="3" id="KW-0238">DNA-binding</keyword>
<name>A0A1J4U4U5_9BACT</name>
<evidence type="ECO:0000313" key="6">
    <source>
        <dbReference type="Proteomes" id="UP000182465"/>
    </source>
</evidence>
<dbReference type="SMART" id="SM00470">
    <property type="entry name" value="ParB"/>
    <property type="match status" value="1"/>
</dbReference>
<organism evidence="5 6">
    <name type="scientific">Candidatus Kuenenbacteria bacterium CG1_02_38_13</name>
    <dbReference type="NCBI Taxonomy" id="1805235"/>
    <lineage>
        <taxon>Bacteria</taxon>
        <taxon>Candidatus Kueneniibacteriota</taxon>
    </lineage>
</organism>
<dbReference type="Pfam" id="PF02195">
    <property type="entry name" value="ParB_N"/>
    <property type="match status" value="1"/>
</dbReference>
<comment type="caution">
    <text evidence="5">The sequence shown here is derived from an EMBL/GenBank/DDBJ whole genome shotgun (WGS) entry which is preliminary data.</text>
</comment>
<dbReference type="GO" id="GO:0005694">
    <property type="term" value="C:chromosome"/>
    <property type="evidence" value="ECO:0007669"/>
    <property type="project" value="TreeGrafter"/>
</dbReference>
<dbReference type="Proteomes" id="UP000182465">
    <property type="component" value="Unassembled WGS sequence"/>
</dbReference>
<dbReference type="CDD" id="cd16393">
    <property type="entry name" value="SPO0J_N"/>
    <property type="match status" value="1"/>
</dbReference>
<dbReference type="Pfam" id="PF17762">
    <property type="entry name" value="HTH_ParB"/>
    <property type="match status" value="1"/>
</dbReference>
<dbReference type="SUPFAM" id="SSF110849">
    <property type="entry name" value="ParB/Sulfiredoxin"/>
    <property type="match status" value="1"/>
</dbReference>
<dbReference type="InterPro" id="IPR041468">
    <property type="entry name" value="HTH_ParB/Spo0J"/>
</dbReference>
<dbReference type="NCBIfam" id="TIGR00180">
    <property type="entry name" value="parB_part"/>
    <property type="match status" value="1"/>
</dbReference>
<dbReference type="GO" id="GO:0003677">
    <property type="term" value="F:DNA binding"/>
    <property type="evidence" value="ECO:0007669"/>
    <property type="project" value="UniProtKB-KW"/>
</dbReference>
<accession>A0A1J4U4U5</accession>
<dbReference type="Gene3D" id="1.10.10.2830">
    <property type="match status" value="1"/>
</dbReference>
<evidence type="ECO:0000259" key="4">
    <source>
        <dbReference type="SMART" id="SM00470"/>
    </source>
</evidence>